<sequence length="189" mass="21460">MSKPSPRHLWHVQPGSNVITHPLKQSHYLNVELMSLEIVAEYPRPPALVACSDHVIVEALGTRICETHDCLRVLETFHPPTYYLPPKAMRKDLLIRSRRSSFCEWKGIANYWDLVIADKRLEGAIWSYPDPTPTFRALTGWYALYPGRMDHCSVNGETVIPQPGQFYGGWITSQVVGPFKGDPAHPQLI</sequence>
<protein>
    <recommendedName>
        <fullName evidence="1">DUF427 domain-containing protein</fullName>
    </recommendedName>
</protein>
<dbReference type="DNASU" id="1728787"/>
<proteinExistence type="predicted"/>
<feature type="domain" description="DUF427" evidence="1">
    <location>
        <begin position="57"/>
        <end position="146"/>
    </location>
</feature>
<reference evidence="2 3" key="1">
    <citation type="journal article" date="2003" name="Nature">
        <title>Genome divergence in two Prochlorococcus ecotypes reflects oceanic niche differentiation.</title>
        <authorList>
            <person name="Rocap G."/>
            <person name="Larimer F.W."/>
            <person name="Lamerdin J.E."/>
            <person name="Malfatti S."/>
            <person name="Chain P."/>
            <person name="Ahlgren N.A."/>
            <person name="Arellano A."/>
            <person name="Coleman M."/>
            <person name="Hauser L."/>
            <person name="Hess W.R."/>
            <person name="Johnson Z.I."/>
            <person name="Land M.L."/>
            <person name="Lindell D."/>
            <person name="Post A.F."/>
            <person name="Regala W."/>
            <person name="Shah M."/>
            <person name="Shaw S.L."/>
            <person name="Steglich C."/>
            <person name="Sullivan M.B."/>
            <person name="Ting C.S."/>
            <person name="Tolonen A."/>
            <person name="Webb E.A."/>
            <person name="Zinser E.R."/>
            <person name="Chisholm S.W."/>
        </authorList>
    </citation>
    <scope>NUCLEOTIDE SEQUENCE [LARGE SCALE GENOMIC DNA]</scope>
    <source>
        <strain evidence="3">MIT 9313</strain>
    </source>
</reference>
<dbReference type="InterPro" id="IPR038694">
    <property type="entry name" value="DUF427_sf"/>
</dbReference>
<organism evidence="2 3">
    <name type="scientific">Prochlorococcus marinus (strain MIT 9313)</name>
    <dbReference type="NCBI Taxonomy" id="74547"/>
    <lineage>
        <taxon>Bacteria</taxon>
        <taxon>Bacillati</taxon>
        <taxon>Cyanobacteriota</taxon>
        <taxon>Cyanophyceae</taxon>
        <taxon>Synechococcales</taxon>
        <taxon>Prochlorococcaceae</taxon>
        <taxon>Prochlorococcus</taxon>
    </lineage>
</organism>
<dbReference type="PANTHER" id="PTHR43058">
    <property type="entry name" value="SLR0655 PROTEIN"/>
    <property type="match status" value="1"/>
</dbReference>
<dbReference type="EMBL" id="BX548175">
    <property type="protein sequence ID" value="CAE21207.1"/>
    <property type="molecule type" value="Genomic_DNA"/>
</dbReference>
<dbReference type="PANTHER" id="PTHR43058:SF1">
    <property type="entry name" value="DUF427 DOMAIN-CONTAINING PROTEIN"/>
    <property type="match status" value="1"/>
</dbReference>
<evidence type="ECO:0000259" key="1">
    <source>
        <dbReference type="Pfam" id="PF04248"/>
    </source>
</evidence>
<dbReference type="HOGENOM" id="CLU_103537_0_0_3"/>
<dbReference type="Pfam" id="PF04248">
    <property type="entry name" value="NTP_transf_9"/>
    <property type="match status" value="1"/>
</dbReference>
<evidence type="ECO:0000313" key="2">
    <source>
        <dbReference type="EMBL" id="CAE21207.1"/>
    </source>
</evidence>
<dbReference type="SMR" id="Q7V6V7"/>
<dbReference type="InterPro" id="IPR007361">
    <property type="entry name" value="DUF427"/>
</dbReference>
<evidence type="ECO:0000313" key="3">
    <source>
        <dbReference type="Proteomes" id="UP000001423"/>
    </source>
</evidence>
<keyword evidence="3" id="KW-1185">Reference proteome</keyword>
<name>Q7V6V7_PROMM</name>
<dbReference type="eggNOG" id="COG2343">
    <property type="taxonomic scope" value="Bacteria"/>
</dbReference>
<dbReference type="Gene3D" id="2.170.150.40">
    <property type="entry name" value="Domain of unknown function (DUF427)"/>
    <property type="match status" value="1"/>
</dbReference>
<accession>Q7V6V7</accession>
<dbReference type="KEGG" id="pmt:PMT_1032"/>
<gene>
    <name evidence="2" type="ordered locus">PMT_1032</name>
</gene>
<dbReference type="Proteomes" id="UP000001423">
    <property type="component" value="Chromosome"/>
</dbReference>
<dbReference type="AlphaFoldDB" id="Q7V6V7"/>